<dbReference type="EMBL" id="FLQV01000784">
    <property type="protein sequence ID" value="SBS98074.1"/>
    <property type="molecule type" value="Genomic_DNA"/>
</dbReference>
<evidence type="ECO:0000313" key="5">
    <source>
        <dbReference type="Proteomes" id="UP000078560"/>
    </source>
</evidence>
<gene>
    <name evidence="3" type="ORF">POVCU1_043280</name>
    <name evidence="2" type="ORF">POVCU2_0046640</name>
</gene>
<name>A0A1A8WAB0_PLAOA</name>
<accession>A0A1A8WAB0</accession>
<dbReference type="AlphaFoldDB" id="A0A1A8WAB0"/>
<dbReference type="EMBL" id="FLQU01000614">
    <property type="protein sequence ID" value="SBS88145.1"/>
    <property type="molecule type" value="Genomic_DNA"/>
</dbReference>
<reference evidence="4 5" key="2">
    <citation type="submission" date="2016-05" db="EMBL/GenBank/DDBJ databases">
        <authorList>
            <person name="Naeem Raeece"/>
        </authorList>
    </citation>
    <scope>NUCLEOTIDE SEQUENCE [LARGE SCALE GENOMIC DNA]</scope>
</reference>
<organism evidence="2 5">
    <name type="scientific">Plasmodium ovale curtisi</name>
    <dbReference type="NCBI Taxonomy" id="864141"/>
    <lineage>
        <taxon>Eukaryota</taxon>
        <taxon>Sar</taxon>
        <taxon>Alveolata</taxon>
        <taxon>Apicomplexa</taxon>
        <taxon>Aconoidasida</taxon>
        <taxon>Haemosporida</taxon>
        <taxon>Plasmodiidae</taxon>
        <taxon>Plasmodium</taxon>
        <taxon>Plasmodium (Plasmodium)</taxon>
    </lineage>
</organism>
<protein>
    <submittedName>
        <fullName evidence="2">Uncharacterized protein</fullName>
    </submittedName>
</protein>
<feature type="region of interest" description="Disordered" evidence="1">
    <location>
        <begin position="34"/>
        <end position="67"/>
    </location>
</feature>
<dbReference type="Proteomes" id="UP000078546">
    <property type="component" value="Unassembled WGS sequence"/>
</dbReference>
<dbReference type="Proteomes" id="UP000078560">
    <property type="component" value="Unassembled WGS sequence"/>
</dbReference>
<evidence type="ECO:0000313" key="2">
    <source>
        <dbReference type="EMBL" id="SBS88145.1"/>
    </source>
</evidence>
<reference evidence="2" key="1">
    <citation type="submission" date="2016-05" db="EMBL/GenBank/DDBJ databases">
        <authorList>
            <person name="Lavstsen T."/>
            <person name="Jespersen J.S."/>
        </authorList>
    </citation>
    <scope>NUCLEOTIDE SEQUENCE [LARGE SCALE GENOMIC DNA]</scope>
</reference>
<evidence type="ECO:0000256" key="1">
    <source>
        <dbReference type="SAM" id="MobiDB-lite"/>
    </source>
</evidence>
<evidence type="ECO:0000313" key="4">
    <source>
        <dbReference type="Proteomes" id="UP000078546"/>
    </source>
</evidence>
<sequence>MEKVETSNLEGTKNSYSTSKELLYCQERVSANKINTTSKTHLGKGFNKSSPNVSPIKRPYKSSKEKN</sequence>
<proteinExistence type="predicted"/>
<evidence type="ECO:0000313" key="3">
    <source>
        <dbReference type="EMBL" id="SBS98074.1"/>
    </source>
</evidence>